<reference evidence="6 7" key="1">
    <citation type="submission" date="2024-05" db="EMBL/GenBank/DDBJ databases">
        <title>Roseateles sp. DJS-2-20 16S ribosomal RNA gene Genome sequencing and assembly.</title>
        <authorList>
            <person name="Woo H."/>
        </authorList>
    </citation>
    <scope>NUCLEOTIDE SEQUENCE [LARGE SCALE GENOMIC DNA]</scope>
    <source>
        <strain evidence="6 7">DJS-2-20</strain>
    </source>
</reference>
<dbReference type="PANTHER" id="PTHR44757">
    <property type="entry name" value="DIGUANYLATE CYCLASE DGCP"/>
    <property type="match status" value="1"/>
</dbReference>
<dbReference type="CDD" id="cd00130">
    <property type="entry name" value="PAS"/>
    <property type="match status" value="1"/>
</dbReference>
<dbReference type="SMART" id="SM00267">
    <property type="entry name" value="GGDEF"/>
    <property type="match status" value="1"/>
</dbReference>
<dbReference type="InterPro" id="IPR035965">
    <property type="entry name" value="PAS-like_dom_sf"/>
</dbReference>
<gene>
    <name evidence="6" type="ORF">ABDJ85_05005</name>
</gene>
<protein>
    <submittedName>
        <fullName evidence="6">EAL domain-containing protein</fullName>
    </submittedName>
</protein>
<dbReference type="SMART" id="SM00052">
    <property type="entry name" value="EAL"/>
    <property type="match status" value="1"/>
</dbReference>
<dbReference type="InterPro" id="IPR000014">
    <property type="entry name" value="PAS"/>
</dbReference>
<feature type="domain" description="EAL" evidence="4">
    <location>
        <begin position="388"/>
        <end position="640"/>
    </location>
</feature>
<keyword evidence="1" id="KW-0472">Membrane</keyword>
<feature type="transmembrane region" description="Helical" evidence="1">
    <location>
        <begin position="51"/>
        <end position="69"/>
    </location>
</feature>
<dbReference type="InterPro" id="IPR001633">
    <property type="entry name" value="EAL_dom"/>
</dbReference>
<dbReference type="Gene3D" id="3.30.450.20">
    <property type="entry name" value="PAS domain"/>
    <property type="match status" value="1"/>
</dbReference>
<dbReference type="InterPro" id="IPR029787">
    <property type="entry name" value="Nucleotide_cyclase"/>
</dbReference>
<dbReference type="PANTHER" id="PTHR44757:SF2">
    <property type="entry name" value="BIOFILM ARCHITECTURE MAINTENANCE PROTEIN MBAA"/>
    <property type="match status" value="1"/>
</dbReference>
<dbReference type="PROSITE" id="PS50112">
    <property type="entry name" value="PAS"/>
    <property type="match status" value="1"/>
</dbReference>
<dbReference type="Gene3D" id="3.20.20.450">
    <property type="entry name" value="EAL domain"/>
    <property type="match status" value="1"/>
</dbReference>
<evidence type="ECO:0000259" key="3">
    <source>
        <dbReference type="PROSITE" id="PS50113"/>
    </source>
</evidence>
<dbReference type="Gene3D" id="3.30.70.270">
    <property type="match status" value="1"/>
</dbReference>
<dbReference type="SUPFAM" id="SSF55785">
    <property type="entry name" value="PYP-like sensor domain (PAS domain)"/>
    <property type="match status" value="1"/>
</dbReference>
<dbReference type="SUPFAM" id="SSF55073">
    <property type="entry name" value="Nucleotide cyclase"/>
    <property type="match status" value="1"/>
</dbReference>
<dbReference type="SUPFAM" id="SSF141868">
    <property type="entry name" value="EAL domain-like"/>
    <property type="match status" value="1"/>
</dbReference>
<feature type="domain" description="PAS" evidence="2">
    <location>
        <begin position="85"/>
        <end position="155"/>
    </location>
</feature>
<evidence type="ECO:0000259" key="4">
    <source>
        <dbReference type="PROSITE" id="PS50883"/>
    </source>
</evidence>
<feature type="transmembrane region" description="Helical" evidence="1">
    <location>
        <begin position="12"/>
        <end position="31"/>
    </location>
</feature>
<dbReference type="InterPro" id="IPR035919">
    <property type="entry name" value="EAL_sf"/>
</dbReference>
<evidence type="ECO:0000259" key="2">
    <source>
        <dbReference type="PROSITE" id="PS50112"/>
    </source>
</evidence>
<dbReference type="SMART" id="SM00091">
    <property type="entry name" value="PAS"/>
    <property type="match status" value="1"/>
</dbReference>
<dbReference type="NCBIfam" id="TIGR00229">
    <property type="entry name" value="sensory_box"/>
    <property type="match status" value="1"/>
</dbReference>
<feature type="domain" description="GGDEF" evidence="5">
    <location>
        <begin position="241"/>
        <end position="379"/>
    </location>
</feature>
<dbReference type="Pfam" id="PF08448">
    <property type="entry name" value="PAS_4"/>
    <property type="match status" value="1"/>
</dbReference>
<dbReference type="InterPro" id="IPR013656">
    <property type="entry name" value="PAS_4"/>
</dbReference>
<dbReference type="PROSITE" id="PS50887">
    <property type="entry name" value="GGDEF"/>
    <property type="match status" value="1"/>
</dbReference>
<dbReference type="InterPro" id="IPR000700">
    <property type="entry name" value="PAS-assoc_C"/>
</dbReference>
<comment type="caution">
    <text evidence="6">The sequence shown here is derived from an EMBL/GenBank/DDBJ whole genome shotgun (WGS) entry which is preliminary data.</text>
</comment>
<dbReference type="Pfam" id="PF00563">
    <property type="entry name" value="EAL"/>
    <property type="match status" value="1"/>
</dbReference>
<evidence type="ECO:0000259" key="5">
    <source>
        <dbReference type="PROSITE" id="PS50887"/>
    </source>
</evidence>
<dbReference type="RefSeq" id="WP_347703638.1">
    <property type="nucleotide sequence ID" value="NZ_JBDPZD010000001.1"/>
</dbReference>
<keyword evidence="1" id="KW-1133">Transmembrane helix</keyword>
<dbReference type="InterPro" id="IPR000160">
    <property type="entry name" value="GGDEF_dom"/>
</dbReference>
<accession>A0ABV0FY16</accession>
<dbReference type="CDD" id="cd01949">
    <property type="entry name" value="GGDEF"/>
    <property type="match status" value="1"/>
</dbReference>
<evidence type="ECO:0000313" key="6">
    <source>
        <dbReference type="EMBL" id="MEO3690818.1"/>
    </source>
</evidence>
<keyword evidence="1" id="KW-0812">Transmembrane</keyword>
<evidence type="ECO:0000313" key="7">
    <source>
        <dbReference type="Proteomes" id="UP001495147"/>
    </source>
</evidence>
<dbReference type="Proteomes" id="UP001495147">
    <property type="component" value="Unassembled WGS sequence"/>
</dbReference>
<organism evidence="6 7">
    <name type="scientific">Roseateles paludis</name>
    <dbReference type="NCBI Taxonomy" id="3145238"/>
    <lineage>
        <taxon>Bacteria</taxon>
        <taxon>Pseudomonadati</taxon>
        <taxon>Pseudomonadota</taxon>
        <taxon>Betaproteobacteria</taxon>
        <taxon>Burkholderiales</taxon>
        <taxon>Sphaerotilaceae</taxon>
        <taxon>Roseateles</taxon>
    </lineage>
</organism>
<feature type="domain" description="PAC" evidence="3">
    <location>
        <begin position="158"/>
        <end position="209"/>
    </location>
</feature>
<dbReference type="InterPro" id="IPR043128">
    <property type="entry name" value="Rev_trsase/Diguanyl_cyclase"/>
</dbReference>
<dbReference type="NCBIfam" id="TIGR00254">
    <property type="entry name" value="GGDEF"/>
    <property type="match status" value="1"/>
</dbReference>
<dbReference type="PROSITE" id="PS50883">
    <property type="entry name" value="EAL"/>
    <property type="match status" value="1"/>
</dbReference>
<proteinExistence type="predicted"/>
<dbReference type="EMBL" id="JBDPZD010000001">
    <property type="protein sequence ID" value="MEO3690818.1"/>
    <property type="molecule type" value="Genomic_DNA"/>
</dbReference>
<dbReference type="CDD" id="cd01948">
    <property type="entry name" value="EAL"/>
    <property type="match status" value="1"/>
</dbReference>
<dbReference type="Pfam" id="PF00990">
    <property type="entry name" value="GGDEF"/>
    <property type="match status" value="1"/>
</dbReference>
<dbReference type="InterPro" id="IPR052155">
    <property type="entry name" value="Biofilm_reg_signaling"/>
</dbReference>
<sequence>MADRLRHSKWSSLLRIVLVYAGFASLWILLSDEAVLLITTEPHRMVQISQYKGWAFVLITSLLLLWLLTRHWKKYVAALREQIKTLQLLQDLANSSSDAIFAKDLQGRYLLFNRAACDIVGKRLNEVLGQDDRSLFPPEQARLLLETEQRLRAHGVIETLEETVQTTLGERIFIATKGPLRDAHGQIIGTFGISRDITDRKHAEAEIAHLAYHDQLTGLPNRLLLEDRLQQALGVARRAGLWGALLFVNLDHFKRVNDNFGHVAGDAMIREVAQRLAAHVRLGDTVARMAGDEFIILLPGLAATEAAAAALALSIGEKLRLQIAEPMHLPAGHFEVTASVGVSLFPKAGLELQDLLREADTALHRVKETGRNALILFAHEMHQAVAEHYALEQDLRRALAQGELRLYLQAKVDAHGEVWGAEALLRWQHPTRGWVSPGQFIPIAEDSGLIVTVGAWVLDQACELIAREAERGRVLRIAVNVSPRQFLQSDLVGHIRQTLSRTGIDPRCLTLEITEGLLLKGTADVLARMEELATMGLRFSIDDFGTGYSSLAYLKRLPLHELKIDQSFVRDVPRDGNDVAVIEAIVSIAHHMGFKVVAEGVESAEQQAFLIAQGCDYFQGFLHHRPEPATQWLERVGLARPPAGV</sequence>
<dbReference type="PROSITE" id="PS50113">
    <property type="entry name" value="PAC"/>
    <property type="match status" value="1"/>
</dbReference>
<evidence type="ECO:0000256" key="1">
    <source>
        <dbReference type="SAM" id="Phobius"/>
    </source>
</evidence>
<keyword evidence="7" id="KW-1185">Reference proteome</keyword>
<name>A0ABV0FY16_9BURK</name>